<name>A0A368XMD9_9BURK</name>
<accession>A0A368XMD9</accession>
<proteinExistence type="predicted"/>
<gene>
    <name evidence="1" type="ORF">DES41_10614</name>
</gene>
<reference evidence="1 2" key="1">
    <citation type="submission" date="2018-07" db="EMBL/GenBank/DDBJ databases">
        <title>Genomic Encyclopedia of Type Strains, Phase IV (KMG-IV): sequencing the most valuable type-strain genomes for metagenomic binning, comparative biology and taxonomic classification.</title>
        <authorList>
            <person name="Goeker M."/>
        </authorList>
    </citation>
    <scope>NUCLEOTIDE SEQUENCE [LARGE SCALE GENOMIC DNA]</scope>
    <source>
        <strain evidence="1 2">DSM 21634</strain>
    </source>
</reference>
<dbReference type="AlphaFoldDB" id="A0A368XMD9"/>
<keyword evidence="2" id="KW-1185">Reference proteome</keyword>
<comment type="caution">
    <text evidence="1">The sequence shown here is derived from an EMBL/GenBank/DDBJ whole genome shotgun (WGS) entry which is preliminary data.</text>
</comment>
<evidence type="ECO:0000313" key="1">
    <source>
        <dbReference type="EMBL" id="RCW69143.1"/>
    </source>
</evidence>
<protein>
    <submittedName>
        <fullName evidence="1">Uncharacterized protein</fullName>
    </submittedName>
</protein>
<dbReference type="EMBL" id="QPJK01000006">
    <property type="protein sequence ID" value="RCW69143.1"/>
    <property type="molecule type" value="Genomic_DNA"/>
</dbReference>
<organism evidence="1 2">
    <name type="scientific">Pseudorhodoferax soli</name>
    <dbReference type="NCBI Taxonomy" id="545864"/>
    <lineage>
        <taxon>Bacteria</taxon>
        <taxon>Pseudomonadati</taxon>
        <taxon>Pseudomonadota</taxon>
        <taxon>Betaproteobacteria</taxon>
        <taxon>Burkholderiales</taxon>
        <taxon>Comamonadaceae</taxon>
    </lineage>
</organism>
<dbReference type="RefSeq" id="WP_245965802.1">
    <property type="nucleotide sequence ID" value="NZ_QPJK01000006.1"/>
</dbReference>
<dbReference type="Proteomes" id="UP000252884">
    <property type="component" value="Unassembled WGS sequence"/>
</dbReference>
<sequence length="267" mass="27636">MSALLLRELERVETRVLGAVRCVDAVTRTQIDTPLQVQVAGATVRRNRGGLYVLVRADALAAHETAFALPPAAPALGSVALPLTVHDPLGRYLPRRATLALPRDPLAGQPDSLFTPVELALYPAAAAPTSANWSLLRASVRAEASGDALGGALLLVRADGRVLARGLTDWRGEALVPVPGVPVTTWSDDPDAVVVSELAATLQWVFDPAAGLRTPLVAVQAGRAPAAPPLVDPDGLESRAATLPNATQAVALAAGRSLTLSLVLAVP</sequence>
<evidence type="ECO:0000313" key="2">
    <source>
        <dbReference type="Proteomes" id="UP000252884"/>
    </source>
</evidence>